<dbReference type="InterPro" id="IPR036291">
    <property type="entry name" value="NAD(P)-bd_dom_sf"/>
</dbReference>
<keyword evidence="2" id="KW-0560">Oxidoreductase</keyword>
<feature type="domain" description="Ketoreductase" evidence="4">
    <location>
        <begin position="14"/>
        <end position="193"/>
    </location>
</feature>
<dbReference type="AlphaFoldDB" id="A0A239H0C5"/>
<proteinExistence type="inferred from homology"/>
<dbReference type="PRINTS" id="PR00080">
    <property type="entry name" value="SDRFAMILY"/>
</dbReference>
<dbReference type="PROSITE" id="PS00061">
    <property type="entry name" value="ADH_SHORT"/>
    <property type="match status" value="1"/>
</dbReference>
<reference evidence="6" key="1">
    <citation type="submission" date="2017-06" db="EMBL/GenBank/DDBJ databases">
        <authorList>
            <person name="Varghese N."/>
            <person name="Submissions S."/>
        </authorList>
    </citation>
    <scope>NUCLEOTIDE SEQUENCE [LARGE SCALE GENOMIC DNA]</scope>
    <source>
        <strain evidence="6">CIP 108523</strain>
    </source>
</reference>
<dbReference type="PANTHER" id="PTHR44196">
    <property type="entry name" value="DEHYDROGENASE/REDUCTASE SDR FAMILY MEMBER 7B"/>
    <property type="match status" value="1"/>
</dbReference>
<dbReference type="PRINTS" id="PR00081">
    <property type="entry name" value="GDHRDH"/>
</dbReference>
<organism evidence="5 6">
    <name type="scientific">Pseudomonas segetis</name>
    <dbReference type="NCBI Taxonomy" id="298908"/>
    <lineage>
        <taxon>Bacteria</taxon>
        <taxon>Pseudomonadati</taxon>
        <taxon>Pseudomonadota</taxon>
        <taxon>Gammaproteobacteria</taxon>
        <taxon>Pseudomonadales</taxon>
        <taxon>Pseudomonadaceae</taxon>
        <taxon>Pseudomonas</taxon>
    </lineage>
</organism>
<dbReference type="NCBIfam" id="NF004825">
    <property type="entry name" value="PRK06181.1"/>
    <property type="match status" value="1"/>
</dbReference>
<dbReference type="InterPro" id="IPR002347">
    <property type="entry name" value="SDR_fam"/>
</dbReference>
<dbReference type="GO" id="GO:0016491">
    <property type="term" value="F:oxidoreductase activity"/>
    <property type="evidence" value="ECO:0007669"/>
    <property type="project" value="UniProtKB-KW"/>
</dbReference>
<keyword evidence="6" id="KW-1185">Reference proteome</keyword>
<evidence type="ECO:0000313" key="5">
    <source>
        <dbReference type="EMBL" id="SNS74575.1"/>
    </source>
</evidence>
<dbReference type="InterPro" id="IPR057326">
    <property type="entry name" value="KR_dom"/>
</dbReference>
<dbReference type="RefSeq" id="WP_089360517.1">
    <property type="nucleotide sequence ID" value="NZ_FZOG01000004.1"/>
</dbReference>
<accession>A0A239H0C5</accession>
<name>A0A239H0C5_9PSED</name>
<dbReference type="Proteomes" id="UP000242915">
    <property type="component" value="Unassembled WGS sequence"/>
</dbReference>
<evidence type="ECO:0000259" key="4">
    <source>
        <dbReference type="SMART" id="SM00822"/>
    </source>
</evidence>
<dbReference type="Pfam" id="PF00106">
    <property type="entry name" value="adh_short"/>
    <property type="match status" value="1"/>
</dbReference>
<evidence type="ECO:0000256" key="3">
    <source>
        <dbReference type="RuleBase" id="RU000363"/>
    </source>
</evidence>
<dbReference type="InterPro" id="IPR020904">
    <property type="entry name" value="Sc_DH/Rdtase_CS"/>
</dbReference>
<protein>
    <submittedName>
        <fullName evidence="5">Short-chain dehydrogenase</fullName>
    </submittedName>
</protein>
<dbReference type="FunFam" id="3.40.50.720:FF:000084">
    <property type="entry name" value="Short-chain dehydrogenase reductase"/>
    <property type="match status" value="1"/>
</dbReference>
<dbReference type="SMART" id="SM00822">
    <property type="entry name" value="PKS_KR"/>
    <property type="match status" value="1"/>
</dbReference>
<evidence type="ECO:0000313" key="6">
    <source>
        <dbReference type="Proteomes" id="UP000242915"/>
    </source>
</evidence>
<dbReference type="SUPFAM" id="SSF51735">
    <property type="entry name" value="NAD(P)-binding Rossmann-fold domains"/>
    <property type="match status" value="1"/>
</dbReference>
<sequence>MHRKVFASKVFDRKVVLITGGCAGIGRAIAMRAAQGGARLVILDLQQESLDSLVQHLEDHHNVEALGLCCDVADAQAVEHAVAHAVERFGGIDVLVNNAGITHRSNFADTQLEVFQRVMAVNYFGAVHCTKAALPSLIARGGQIIVLSSLSGFAPLLYRSAYNASKHALHGLFETLRAELKGSGVNVMLVCPGFTATDLRKNALVGDGSVAPQPPLAIGKVASAQDVAEAIYQGALKRKRLLVLSNVNWRARLLARFFPRLFERVLLPRLSGLKPQRSGLH</sequence>
<dbReference type="GO" id="GO:0016020">
    <property type="term" value="C:membrane"/>
    <property type="evidence" value="ECO:0007669"/>
    <property type="project" value="TreeGrafter"/>
</dbReference>
<comment type="similarity">
    <text evidence="1 3">Belongs to the short-chain dehydrogenases/reductases (SDR) family.</text>
</comment>
<dbReference type="PANTHER" id="PTHR44196:SF1">
    <property type="entry name" value="DEHYDROGENASE_REDUCTASE SDR FAMILY MEMBER 7B"/>
    <property type="match status" value="1"/>
</dbReference>
<evidence type="ECO:0000256" key="2">
    <source>
        <dbReference type="ARBA" id="ARBA00023002"/>
    </source>
</evidence>
<dbReference type="EMBL" id="FZOG01000004">
    <property type="protein sequence ID" value="SNS74575.1"/>
    <property type="molecule type" value="Genomic_DNA"/>
</dbReference>
<gene>
    <name evidence="5" type="ORF">SAMN05216255_3225</name>
</gene>
<dbReference type="Gene3D" id="3.40.50.720">
    <property type="entry name" value="NAD(P)-binding Rossmann-like Domain"/>
    <property type="match status" value="1"/>
</dbReference>
<evidence type="ECO:0000256" key="1">
    <source>
        <dbReference type="ARBA" id="ARBA00006484"/>
    </source>
</evidence>